<evidence type="ECO:0000256" key="2">
    <source>
        <dbReference type="SAM" id="MobiDB-lite"/>
    </source>
</evidence>
<dbReference type="VEuPathDB" id="PlasmoDB:POWCR01_010017100"/>
<gene>
    <name evidence="3" type="primary">PocGH01_01022100</name>
    <name evidence="3" type="ORF">POCGH01_01022100</name>
</gene>
<evidence type="ECO:0000313" key="3">
    <source>
        <dbReference type="EMBL" id="SCD22401.1"/>
    </source>
</evidence>
<evidence type="ECO:0000313" key="4">
    <source>
        <dbReference type="Proteomes" id="UP000242942"/>
    </source>
</evidence>
<keyword evidence="4" id="KW-1185">Reference proteome</keyword>
<dbReference type="Proteomes" id="UP000242942">
    <property type="component" value="Chromosome 1"/>
</dbReference>
<keyword evidence="1" id="KW-0175">Coiled coil</keyword>
<feature type="compositionally biased region" description="Basic and acidic residues" evidence="2">
    <location>
        <begin position="466"/>
        <end position="475"/>
    </location>
</feature>
<dbReference type="VEuPathDB" id="PlasmoDB:PocGH01_01022100"/>
<dbReference type="EMBL" id="LT594582">
    <property type="protein sequence ID" value="SCD22401.1"/>
    <property type="molecule type" value="Genomic_DNA"/>
</dbReference>
<feature type="compositionally biased region" description="Basic residues" evidence="2">
    <location>
        <begin position="456"/>
        <end position="465"/>
    </location>
</feature>
<accession>A0A1D3KYT0</accession>
<dbReference type="OrthoDB" id="387504at2759"/>
<feature type="region of interest" description="Disordered" evidence="2">
    <location>
        <begin position="456"/>
        <end position="475"/>
    </location>
</feature>
<reference evidence="3 4" key="1">
    <citation type="submission" date="2016-06" db="EMBL/GenBank/DDBJ databases">
        <authorList>
            <consortium name="Pathogen Informatics"/>
        </authorList>
    </citation>
    <scope>NUCLEOTIDE SEQUENCE [LARGE SCALE GENOMIC DNA]</scope>
    <source>
        <strain evidence="3">PocGH01</strain>
    </source>
</reference>
<proteinExistence type="predicted"/>
<organism evidence="3 4">
    <name type="scientific">Plasmodium ovale</name>
    <name type="common">malaria parasite P. ovale</name>
    <dbReference type="NCBI Taxonomy" id="36330"/>
    <lineage>
        <taxon>Eukaryota</taxon>
        <taxon>Sar</taxon>
        <taxon>Alveolata</taxon>
        <taxon>Apicomplexa</taxon>
        <taxon>Aconoidasida</taxon>
        <taxon>Haemosporida</taxon>
        <taxon>Plasmodiidae</taxon>
        <taxon>Plasmodium</taxon>
        <taxon>Plasmodium (Plasmodium)</taxon>
    </lineage>
</organism>
<feature type="coiled-coil region" evidence="1">
    <location>
        <begin position="22"/>
        <end position="49"/>
    </location>
</feature>
<protein>
    <submittedName>
        <fullName evidence="3">Uncharacterized protein</fullName>
    </submittedName>
</protein>
<dbReference type="AlphaFoldDB" id="A0A1D3KYT0"/>
<feature type="region of interest" description="Disordered" evidence="2">
    <location>
        <begin position="141"/>
        <end position="167"/>
    </location>
</feature>
<sequence>MKRKKKVNRRSKQLWEEIRIEVEDIARECQELKAHIERKEEERKSFQLSTVVLEKYNSFLNRQLVNSIPIRMFSDVFVNSCGFLFTNNTTHEGDDVTFRGNPRNGFAQRSNSDCSPNGYNVKNVCQHNVCGVNIKIEKNEQGQGKKDKKLLQGQAEERKIPHSSMTGAPNSAVMLAEGFATDSCVFHHRDIDDVEEISIHLLREKMHAKTYEHARKKKTSGVHHSHIVKEYPKGGRIKREMYEHVSDNDNDPLDNFLLQEGKFRNDWDFRNFFPMNSTHKNEKKKKKKKNEQSLAIQEKFFSNEYLMSSNLHYTNEDTVVNKKKNELNHDDKCTDLFNGGKDFSPLEKKTKAKGNTFADFVRSVKNIFFFSEKGVSRQNEGSSEYGEAVTQKGNENILKYHCLVKSRRGKIYICICPNCEKKFYLLIKKSSNKKVTPKVFPPSHFPAMLENLRKLKSPPSHRKHENKVSSRRERGKETFPSNSLCMYNNAVECFYDSSFFSENDNSLNFCSCYIGMEEISSGFFEDVDMLLYL</sequence>
<name>A0A1D3KYT0_PLAOA</name>
<evidence type="ECO:0000256" key="1">
    <source>
        <dbReference type="SAM" id="Coils"/>
    </source>
</evidence>